<evidence type="ECO:0000256" key="1">
    <source>
        <dbReference type="SAM" id="Phobius"/>
    </source>
</evidence>
<keyword evidence="1" id="KW-0812">Transmembrane</keyword>
<accession>A0A4S3TIJ3</accession>
<dbReference type="InterPro" id="IPR013783">
    <property type="entry name" value="Ig-like_fold"/>
</dbReference>
<dbReference type="Gene3D" id="2.60.40.10">
    <property type="entry name" value="Immunoglobulins"/>
    <property type="match status" value="1"/>
</dbReference>
<organism evidence="2 3">
    <name type="scientific">Salinadaptatus halalkaliphilus</name>
    <dbReference type="NCBI Taxonomy" id="2419781"/>
    <lineage>
        <taxon>Archaea</taxon>
        <taxon>Methanobacteriati</taxon>
        <taxon>Methanobacteriota</taxon>
        <taxon>Stenosarchaea group</taxon>
        <taxon>Halobacteria</taxon>
        <taxon>Halobacteriales</taxon>
        <taxon>Natrialbaceae</taxon>
        <taxon>Salinadaptatus</taxon>
    </lineage>
</organism>
<evidence type="ECO:0000313" key="2">
    <source>
        <dbReference type="EMBL" id="THE63762.1"/>
    </source>
</evidence>
<protein>
    <recommendedName>
        <fullName evidence="4">S-layer protein</fullName>
    </recommendedName>
</protein>
<reference evidence="2 3" key="1">
    <citation type="submission" date="2018-10" db="EMBL/GenBank/DDBJ databases">
        <title>Natronolimnobius sp. XQ-INN 246 isolated from Inner Mongolia Autonomous Region of China.</title>
        <authorList>
            <person name="Xue Q."/>
        </authorList>
    </citation>
    <scope>NUCLEOTIDE SEQUENCE [LARGE SCALE GENOMIC DNA]</scope>
    <source>
        <strain evidence="2 3">XQ-INN 246</strain>
    </source>
</reference>
<dbReference type="AlphaFoldDB" id="A0A4S3TIJ3"/>
<keyword evidence="1" id="KW-0472">Membrane</keyword>
<proteinExistence type="predicted"/>
<keyword evidence="3" id="KW-1185">Reference proteome</keyword>
<evidence type="ECO:0000313" key="3">
    <source>
        <dbReference type="Proteomes" id="UP000318864"/>
    </source>
</evidence>
<comment type="caution">
    <text evidence="2">The sequence shown here is derived from an EMBL/GenBank/DDBJ whole genome shotgun (WGS) entry which is preliminary data.</text>
</comment>
<gene>
    <name evidence="2" type="ORF">D8Y22_15585</name>
</gene>
<name>A0A4S3TIJ3_9EURY</name>
<sequence length="545" mass="57243">MGVPSVAVDRRSVRTLAVLVVALVGLTAGGPAVAGQDLGSGSSGELTRGEPDLDAFLPEPELGAGTEASLEIQVHNNGDLSLGTDRDRVTTARGTSVEIVDEGPFDVKSGTASLGSVTEGQSQTTTQRIAAPEDLEPGEHDITVELSYDYTRQVSGSGVVYDRSGRDLVTLTIEVPNEPRFDIGEVDTEVEPGGDGPATLEIENVGSETASQARATITGGGGVTVDGEAADAVLGDLEAGESETVTVDVAIDEAASGGAKPLDVAVTYRDSAGVEREAIPEMATLAPAPEQTFSITALEDTLAVGYDGTVAGEITNEGPRTVDDAVLIVEPMSESLFVEDTRYALPEIEPGERAAFRYPTDVSGQADAGPRQLRFSVEYTAGDRSTLTDGPISERVVIDDHADEFSLLGDGISVQQGDSSEFTLEITNEREETLSNIDAMLYTDSPLATINDEAYVDELAPGESAELTFDVQAAPNAPTETHPVELDFEYDTERGETVLSDVYQHPIEVEPGEDDGGIGIGGIVVRLMALATVIGIAGTLWWRRR</sequence>
<dbReference type="PANTHER" id="PTHR35902">
    <property type="entry name" value="S-LAYER DOMAIN-LIKE PROTEIN-RELATED"/>
    <property type="match status" value="1"/>
</dbReference>
<dbReference type="Proteomes" id="UP000318864">
    <property type="component" value="Unassembled WGS sequence"/>
</dbReference>
<evidence type="ECO:0008006" key="4">
    <source>
        <dbReference type="Google" id="ProtNLM"/>
    </source>
</evidence>
<dbReference type="PANTHER" id="PTHR35902:SF3">
    <property type="entry name" value="NPCBM-ASSOCIATED, NEW3 DOMAIN OF ALPHA-GALACTOSIDASE"/>
    <property type="match status" value="1"/>
</dbReference>
<keyword evidence="1" id="KW-1133">Transmembrane helix</keyword>
<dbReference type="EMBL" id="RBZW01000055">
    <property type="protein sequence ID" value="THE63762.1"/>
    <property type="molecule type" value="Genomic_DNA"/>
</dbReference>
<feature type="transmembrane region" description="Helical" evidence="1">
    <location>
        <begin position="523"/>
        <end position="542"/>
    </location>
</feature>